<feature type="compositionally biased region" description="Polar residues" evidence="1">
    <location>
        <begin position="143"/>
        <end position="154"/>
    </location>
</feature>
<gene>
    <name evidence="4" type="ORF">ACFFHF_05045</name>
</gene>
<sequence>MTELSNKLREARLSLGLSLDDLQITTKIQKRYLQALEEGNYSIIPGPFYVRAFIKQYAEAVQLDPEELFAEYKSEIPSTHGDDFPEKLSRVQTRKDVAPSNSKIFSVLPRLLIGVFVIGAVALAYFLVVNIKEDGESAEEPATTDSEQIQYNDNLSEKEADEENKTEASEGEENQTSGANEVTEEEATEEETSPTQEVTVAESKGKETVYEVKNAEKFEVKLVSTGETWVNMLNGKGHSFWQGILKTGAEDNKVVDYSKEQEAVLVIGNSTATEIYVNDQKLEYATPPDDQVRQDITIRYVPTVNE</sequence>
<dbReference type="Pfam" id="PF13413">
    <property type="entry name" value="HTH_25"/>
    <property type="match status" value="1"/>
</dbReference>
<evidence type="ECO:0000313" key="5">
    <source>
        <dbReference type="Proteomes" id="UP001589738"/>
    </source>
</evidence>
<dbReference type="PANTHER" id="PTHR34475:SF1">
    <property type="entry name" value="CYTOSKELETON PROTEIN RODZ"/>
    <property type="match status" value="1"/>
</dbReference>
<dbReference type="Pfam" id="PF13464">
    <property type="entry name" value="RodZ_C"/>
    <property type="match status" value="1"/>
</dbReference>
<keyword evidence="2" id="KW-0812">Transmembrane</keyword>
<dbReference type="SUPFAM" id="SSF47413">
    <property type="entry name" value="lambda repressor-like DNA-binding domains"/>
    <property type="match status" value="1"/>
</dbReference>
<organism evidence="4 5">
    <name type="scientific">Robertmurraya beringensis</name>
    <dbReference type="NCBI Taxonomy" id="641660"/>
    <lineage>
        <taxon>Bacteria</taxon>
        <taxon>Bacillati</taxon>
        <taxon>Bacillota</taxon>
        <taxon>Bacilli</taxon>
        <taxon>Bacillales</taxon>
        <taxon>Bacillaceae</taxon>
        <taxon>Robertmurraya</taxon>
    </lineage>
</organism>
<evidence type="ECO:0000313" key="4">
    <source>
        <dbReference type="EMBL" id="MFC0474661.1"/>
    </source>
</evidence>
<dbReference type="Proteomes" id="UP001589738">
    <property type="component" value="Unassembled WGS sequence"/>
</dbReference>
<evidence type="ECO:0000256" key="1">
    <source>
        <dbReference type="SAM" id="MobiDB-lite"/>
    </source>
</evidence>
<reference evidence="4 5" key="1">
    <citation type="submission" date="2024-09" db="EMBL/GenBank/DDBJ databases">
        <authorList>
            <person name="Sun Q."/>
            <person name="Mori K."/>
        </authorList>
    </citation>
    <scope>NUCLEOTIDE SEQUENCE [LARGE SCALE GENOMIC DNA]</scope>
    <source>
        <strain evidence="4 5">CGMCC 1.9126</strain>
    </source>
</reference>
<feature type="compositionally biased region" description="Basic and acidic residues" evidence="1">
    <location>
        <begin position="155"/>
        <end position="168"/>
    </location>
</feature>
<dbReference type="Gene3D" id="1.10.260.40">
    <property type="entry name" value="lambda repressor-like DNA-binding domains"/>
    <property type="match status" value="1"/>
</dbReference>
<feature type="region of interest" description="Disordered" evidence="1">
    <location>
        <begin position="136"/>
        <end position="204"/>
    </location>
</feature>
<dbReference type="InterPro" id="IPR050400">
    <property type="entry name" value="Bact_Cytoskel_RodZ"/>
</dbReference>
<dbReference type="InterPro" id="IPR010982">
    <property type="entry name" value="Lambda_DNA-bd_dom_sf"/>
</dbReference>
<proteinExistence type="predicted"/>
<feature type="transmembrane region" description="Helical" evidence="2">
    <location>
        <begin position="111"/>
        <end position="128"/>
    </location>
</feature>
<dbReference type="PANTHER" id="PTHR34475">
    <property type="match status" value="1"/>
</dbReference>
<protein>
    <submittedName>
        <fullName evidence="4">RodZ domain-containing protein</fullName>
    </submittedName>
</protein>
<comment type="caution">
    <text evidence="4">The sequence shown here is derived from an EMBL/GenBank/DDBJ whole genome shotgun (WGS) entry which is preliminary data.</text>
</comment>
<keyword evidence="5" id="KW-1185">Reference proteome</keyword>
<feature type="domain" description="Cytoskeleton protein RodZ-like C-terminal" evidence="3">
    <location>
        <begin position="222"/>
        <end position="293"/>
    </location>
</feature>
<dbReference type="InterPro" id="IPR025194">
    <property type="entry name" value="RodZ-like_C"/>
</dbReference>
<evidence type="ECO:0000259" key="3">
    <source>
        <dbReference type="Pfam" id="PF13464"/>
    </source>
</evidence>
<evidence type="ECO:0000256" key="2">
    <source>
        <dbReference type="SAM" id="Phobius"/>
    </source>
</evidence>
<dbReference type="EMBL" id="JBHLUU010000016">
    <property type="protein sequence ID" value="MFC0474661.1"/>
    <property type="molecule type" value="Genomic_DNA"/>
</dbReference>
<keyword evidence="2" id="KW-0472">Membrane</keyword>
<name>A0ABV6KS63_9BACI</name>
<accession>A0ABV6KS63</accession>
<keyword evidence="2" id="KW-1133">Transmembrane helix</keyword>
<dbReference type="RefSeq" id="WP_340903250.1">
    <property type="nucleotide sequence ID" value="NZ_JBHLUU010000016.1"/>
</dbReference>
<feature type="compositionally biased region" description="Acidic residues" evidence="1">
    <location>
        <begin position="182"/>
        <end position="192"/>
    </location>
</feature>